<name>A0A7Y6TVZ0_9BURK</name>
<feature type="transmembrane region" description="Helical" evidence="1">
    <location>
        <begin position="81"/>
        <end position="102"/>
    </location>
</feature>
<dbReference type="AlphaFoldDB" id="A0A7Y6TVZ0"/>
<accession>A0A7Y6TVZ0</accession>
<evidence type="ECO:0008006" key="4">
    <source>
        <dbReference type="Google" id="ProtNLM"/>
    </source>
</evidence>
<evidence type="ECO:0000256" key="1">
    <source>
        <dbReference type="SAM" id="Phobius"/>
    </source>
</evidence>
<feature type="transmembrane region" description="Helical" evidence="1">
    <location>
        <begin position="29"/>
        <end position="49"/>
    </location>
</feature>
<sequence>MRMRYAAIAVATLTYVALTHWLMTAAPGSAWLAVALVVPLLVGASLVAWRKRWRVVAALGFALAAGLVGMAMAGAGASAPLVYLGQHVAVHLALAAVFGVTLRRGATPLITALADRVHGPLTPAKKVYTRKLTIVWVAYFTSMAALSVLLFVAAPFEAWAVFANLVTPLAMGVLFIGEYWLRFVLHPEFERTRLIDAVRAYSQHGRAAPTPPAPQRRP</sequence>
<reference evidence="2 3" key="1">
    <citation type="submission" date="2020-06" db="EMBL/GenBank/DDBJ databases">
        <title>Schlegella sp. ID0723 isolated from air conditioner.</title>
        <authorList>
            <person name="Kim D.Y."/>
            <person name="Kim D.-U."/>
        </authorList>
    </citation>
    <scope>NUCLEOTIDE SEQUENCE [LARGE SCALE GENOMIC DNA]</scope>
    <source>
        <strain evidence="2 3">ID0723</strain>
    </source>
</reference>
<evidence type="ECO:0000313" key="3">
    <source>
        <dbReference type="Proteomes" id="UP000529637"/>
    </source>
</evidence>
<keyword evidence="1" id="KW-1133">Transmembrane helix</keyword>
<keyword evidence="1" id="KW-0472">Membrane</keyword>
<dbReference type="EMBL" id="JABWMJ010000002">
    <property type="protein sequence ID" value="NUZ05451.1"/>
    <property type="molecule type" value="Genomic_DNA"/>
</dbReference>
<feature type="transmembrane region" description="Helical" evidence="1">
    <location>
        <begin position="134"/>
        <end position="153"/>
    </location>
</feature>
<feature type="transmembrane region" description="Helical" evidence="1">
    <location>
        <begin position="56"/>
        <end position="75"/>
    </location>
</feature>
<proteinExistence type="predicted"/>
<evidence type="ECO:0000313" key="2">
    <source>
        <dbReference type="EMBL" id="NUZ05451.1"/>
    </source>
</evidence>
<keyword evidence="3" id="KW-1185">Reference proteome</keyword>
<comment type="caution">
    <text evidence="2">The sequence shown here is derived from an EMBL/GenBank/DDBJ whole genome shotgun (WGS) entry which is preliminary data.</text>
</comment>
<dbReference type="Proteomes" id="UP000529637">
    <property type="component" value="Unassembled WGS sequence"/>
</dbReference>
<gene>
    <name evidence="2" type="ORF">HQN59_06710</name>
</gene>
<keyword evidence="1" id="KW-0812">Transmembrane</keyword>
<organism evidence="2 3">
    <name type="scientific">Piscinibacter koreensis</name>
    <dbReference type="NCBI Taxonomy" id="2742824"/>
    <lineage>
        <taxon>Bacteria</taxon>
        <taxon>Pseudomonadati</taxon>
        <taxon>Pseudomonadota</taxon>
        <taxon>Betaproteobacteria</taxon>
        <taxon>Burkholderiales</taxon>
        <taxon>Sphaerotilaceae</taxon>
        <taxon>Piscinibacter</taxon>
    </lineage>
</organism>
<protein>
    <recommendedName>
        <fullName evidence="4">Transmembrane protein</fullName>
    </recommendedName>
</protein>
<feature type="transmembrane region" description="Helical" evidence="1">
    <location>
        <begin position="159"/>
        <end position="181"/>
    </location>
</feature>
<dbReference type="RefSeq" id="WP_176067310.1">
    <property type="nucleotide sequence ID" value="NZ_JABWMJ010000002.1"/>
</dbReference>